<feature type="transmembrane region" description="Helical" evidence="7">
    <location>
        <begin position="496"/>
        <end position="518"/>
    </location>
</feature>
<evidence type="ECO:0000256" key="3">
    <source>
        <dbReference type="ARBA" id="ARBA00022448"/>
    </source>
</evidence>
<evidence type="ECO:0000256" key="6">
    <source>
        <dbReference type="ARBA" id="ARBA00023136"/>
    </source>
</evidence>
<accession>A0AAV1CK36</accession>
<dbReference type="InterPro" id="IPR045035">
    <property type="entry name" value="YSL-like"/>
</dbReference>
<dbReference type="PANTHER" id="PTHR31645:SF20">
    <property type="entry name" value="METAL-NICOTIANAMINE TRANSPORTER YSL7"/>
    <property type="match status" value="1"/>
</dbReference>
<feature type="transmembrane region" description="Helical" evidence="7">
    <location>
        <begin position="456"/>
        <end position="475"/>
    </location>
</feature>
<dbReference type="Proteomes" id="UP001161247">
    <property type="component" value="Chromosome 2"/>
</dbReference>
<feature type="transmembrane region" description="Helical" evidence="7">
    <location>
        <begin position="100"/>
        <end position="122"/>
    </location>
</feature>
<dbReference type="InterPro" id="IPR004813">
    <property type="entry name" value="OPT"/>
</dbReference>
<feature type="transmembrane region" description="Helical" evidence="7">
    <location>
        <begin position="597"/>
        <end position="620"/>
    </location>
</feature>
<keyword evidence="5 7" id="KW-1133">Transmembrane helix</keyword>
<keyword evidence="4 7" id="KW-0812">Transmembrane</keyword>
<comment type="subcellular location">
    <subcellularLocation>
        <location evidence="1">Membrane</location>
        <topology evidence="1">Multi-pass membrane protein</topology>
    </subcellularLocation>
</comment>
<dbReference type="PANTHER" id="PTHR31645">
    <property type="entry name" value="OLIGOPEPTIDE TRANSPORTER YGL114W-RELATED"/>
    <property type="match status" value="1"/>
</dbReference>
<comment type="similarity">
    <text evidence="2">Belongs to the YSL (TC 2.A.67.2) family.</text>
</comment>
<feature type="transmembrane region" description="Helical" evidence="7">
    <location>
        <begin position="208"/>
        <end position="225"/>
    </location>
</feature>
<keyword evidence="6 7" id="KW-0472">Membrane</keyword>
<dbReference type="Pfam" id="PF03169">
    <property type="entry name" value="OPT"/>
    <property type="match status" value="1"/>
</dbReference>
<protein>
    <submittedName>
        <fullName evidence="8">OLC1v1030749C1</fullName>
    </submittedName>
</protein>
<dbReference type="GO" id="GO:0016020">
    <property type="term" value="C:membrane"/>
    <property type="evidence" value="ECO:0007669"/>
    <property type="project" value="UniProtKB-SubCell"/>
</dbReference>
<gene>
    <name evidence="8" type="ORF">OLC1_LOCUS5994</name>
</gene>
<evidence type="ECO:0000313" key="9">
    <source>
        <dbReference type="Proteomes" id="UP001161247"/>
    </source>
</evidence>
<evidence type="ECO:0000313" key="8">
    <source>
        <dbReference type="EMBL" id="CAI9094917.1"/>
    </source>
</evidence>
<organism evidence="8 9">
    <name type="scientific">Oldenlandia corymbosa var. corymbosa</name>
    <dbReference type="NCBI Taxonomy" id="529605"/>
    <lineage>
        <taxon>Eukaryota</taxon>
        <taxon>Viridiplantae</taxon>
        <taxon>Streptophyta</taxon>
        <taxon>Embryophyta</taxon>
        <taxon>Tracheophyta</taxon>
        <taxon>Spermatophyta</taxon>
        <taxon>Magnoliopsida</taxon>
        <taxon>eudicotyledons</taxon>
        <taxon>Gunneridae</taxon>
        <taxon>Pentapetalae</taxon>
        <taxon>asterids</taxon>
        <taxon>lamiids</taxon>
        <taxon>Gentianales</taxon>
        <taxon>Rubiaceae</taxon>
        <taxon>Rubioideae</taxon>
        <taxon>Spermacoceae</taxon>
        <taxon>Hedyotis-Oldenlandia complex</taxon>
        <taxon>Oldenlandia</taxon>
    </lineage>
</organism>
<dbReference type="NCBIfam" id="TIGR00728">
    <property type="entry name" value="OPT_sfam"/>
    <property type="match status" value="1"/>
</dbReference>
<feature type="transmembrane region" description="Helical" evidence="7">
    <location>
        <begin position="312"/>
        <end position="339"/>
    </location>
</feature>
<reference evidence="8" key="1">
    <citation type="submission" date="2023-03" db="EMBL/GenBank/DDBJ databases">
        <authorList>
            <person name="Julca I."/>
        </authorList>
    </citation>
    <scope>NUCLEOTIDE SEQUENCE</scope>
</reference>
<sequence length="672" mass="72775">MTTDGCDGPPPPKDSMERSFANLSVPPWTKQITFRSVTTSAALSVVFNVIVCKLNLTTGIIPSLNVAAGLLGFAIVKSYTAVIGQCGLLKQPFTRQENTVIQTCIVASSGIAFSSGTASYLLGMSGKIAKAADLGNTPVNVKKLDLAWIYPFLALVSFVGLFSIVPLRKVMILKYKLTYPSGTATAYLINSFHTPRGAKLAKKQVAKLFNWFSFSFLFAGFQWFFTGATGDCGFANFPTFGFKAYKQKFFFDFSSTYVGVGMICPYMVNISMLIGAVLSWGVMWPLISKKAGDWYPADLSATSLHGIQGYRIFLAVATMLGDGLYHVVYMLIVTAVSWAQKSSEKDSSVNPDDSSAVAKIKDYDTKRRTEYFLKDQIPVKYAVAGYVSLAVLCMVATPFLFQQRLKWYHVGVSYLIAPVLAFCNAYGCGLTDWSLASNYGKIAILTLSAWVGADDGGVIAGLAACGVMMSIVSTASDLMQDFKTGYLTLASPRTMFFSQVIGTAMGVLISPAVFWFFNTAYSVGDPDGKYPAPFAAMYRGIALLGVEGLSSLPKHCVNLAVICFCAAVALNVIAEILKHVEKTYRIYRFIPSPMCMAIPFYLGGYFTIDMCVGSLILFAWERKNKQKAKEFGPAVASGLICGESLWSVPAAILALVGVNPPMCMKFVPGTAS</sequence>
<evidence type="ECO:0000256" key="4">
    <source>
        <dbReference type="ARBA" id="ARBA00022692"/>
    </source>
</evidence>
<evidence type="ECO:0000256" key="1">
    <source>
        <dbReference type="ARBA" id="ARBA00004141"/>
    </source>
</evidence>
<keyword evidence="9" id="KW-1185">Reference proteome</keyword>
<feature type="transmembrane region" description="Helical" evidence="7">
    <location>
        <begin position="257"/>
        <end position="280"/>
    </location>
</feature>
<keyword evidence="3" id="KW-0813">Transport</keyword>
<feature type="transmembrane region" description="Helical" evidence="7">
    <location>
        <begin position="381"/>
        <end position="401"/>
    </location>
</feature>
<feature type="transmembrane region" description="Helical" evidence="7">
    <location>
        <begin position="556"/>
        <end position="577"/>
    </location>
</feature>
<feature type="transmembrane region" description="Helical" evidence="7">
    <location>
        <begin position="413"/>
        <end position="436"/>
    </location>
</feature>
<feature type="transmembrane region" description="Helical" evidence="7">
    <location>
        <begin position="148"/>
        <end position="167"/>
    </location>
</feature>
<evidence type="ECO:0000256" key="5">
    <source>
        <dbReference type="ARBA" id="ARBA00022989"/>
    </source>
</evidence>
<dbReference type="EMBL" id="OX459119">
    <property type="protein sequence ID" value="CAI9094917.1"/>
    <property type="molecule type" value="Genomic_DNA"/>
</dbReference>
<dbReference type="GO" id="GO:0035673">
    <property type="term" value="F:oligopeptide transmembrane transporter activity"/>
    <property type="evidence" value="ECO:0007669"/>
    <property type="project" value="InterPro"/>
</dbReference>
<proteinExistence type="inferred from homology"/>
<evidence type="ECO:0000256" key="2">
    <source>
        <dbReference type="ARBA" id="ARBA00010276"/>
    </source>
</evidence>
<dbReference type="AlphaFoldDB" id="A0AAV1CK36"/>
<evidence type="ECO:0000256" key="7">
    <source>
        <dbReference type="SAM" id="Phobius"/>
    </source>
</evidence>
<name>A0AAV1CK36_OLDCO</name>